<dbReference type="AlphaFoldDB" id="A0AAW0LZ85"/>
<dbReference type="EMBL" id="PKMF04000034">
    <property type="protein sequence ID" value="KAK7856745.1"/>
    <property type="molecule type" value="Genomic_DNA"/>
</dbReference>
<dbReference type="Gene3D" id="3.40.50.980">
    <property type="match status" value="1"/>
</dbReference>
<dbReference type="SUPFAM" id="SSF56801">
    <property type="entry name" value="Acetyl-CoA synthetase-like"/>
    <property type="match status" value="1"/>
</dbReference>
<protein>
    <submittedName>
        <fullName evidence="2">4-coumarate--coa ligase-like 7</fullName>
    </submittedName>
</protein>
<dbReference type="Gramene" id="rna-CFP56_58546">
    <property type="protein sequence ID" value="cds-POF08517.1"/>
    <property type="gene ID" value="gene-CFP56_58546"/>
</dbReference>
<proteinExistence type="predicted"/>
<gene>
    <name evidence="2" type="primary">4CLL7_4</name>
    <name evidence="2" type="ORF">CFP56_022052</name>
</gene>
<evidence type="ECO:0000256" key="1">
    <source>
        <dbReference type="ARBA" id="ARBA00022598"/>
    </source>
</evidence>
<reference evidence="2" key="3">
    <citation type="submission" date="2023-07" db="EMBL/GenBank/DDBJ databases">
        <title>An improved reference 1 genome and first organelle genomes of Quercus suber.</title>
        <authorList>
            <consortium name="Genosuber Consortium"/>
            <person name="Usie A."/>
            <person name="Serra O."/>
            <person name="Barros P."/>
        </authorList>
    </citation>
    <scope>NUCLEOTIDE SEQUENCE</scope>
    <source>
        <strain evidence="2">HL8</strain>
        <tissue evidence="2">Leaves</tissue>
    </source>
</reference>
<dbReference type="PANTHER" id="PTHR24096:SF415">
    <property type="entry name" value="4-COUMARATE--COA LIGASE"/>
    <property type="match status" value="1"/>
</dbReference>
<reference evidence="2" key="2">
    <citation type="journal article" date="2018" name="Sci. Data">
        <title>The draft genome sequence of cork oak.</title>
        <authorList>
            <person name="Ramos A.M."/>
            <person name="Usie A."/>
            <person name="Barbosa P."/>
            <person name="Barros P.M."/>
            <person name="Capote T."/>
            <person name="Chaves I."/>
            <person name="Simoes F."/>
            <person name="Abreu I."/>
            <person name="Carrasquinho I."/>
            <person name="Faro C."/>
            <person name="Guimaraes J.B."/>
            <person name="Mendonca D."/>
            <person name="Nobrega F."/>
            <person name="Rodrigues L."/>
            <person name="Saibo N.J.M."/>
            <person name="Varela M.C."/>
            <person name="Egas C."/>
            <person name="Matos J."/>
            <person name="Miguel C.M."/>
            <person name="Oliveira M.M."/>
            <person name="Ricardo C.P."/>
            <person name="Goncalves S."/>
        </authorList>
    </citation>
    <scope>NUCLEOTIDE SEQUENCE [LARGE SCALE GENOMIC DNA]</scope>
    <source>
        <strain evidence="2">HL8</strain>
    </source>
</reference>
<evidence type="ECO:0000313" key="2">
    <source>
        <dbReference type="EMBL" id="KAK7856745.1"/>
    </source>
</evidence>
<comment type="caution">
    <text evidence="2">The sequence shown here is derived from an EMBL/GenBank/DDBJ whole genome shotgun (WGS) entry which is preliminary data.</text>
</comment>
<name>A0AAW0LZ85_QUESU</name>
<organism evidence="2">
    <name type="scientific">Quercus suber</name>
    <name type="common">Cork oak</name>
    <dbReference type="NCBI Taxonomy" id="58331"/>
    <lineage>
        <taxon>Eukaryota</taxon>
        <taxon>Viridiplantae</taxon>
        <taxon>Streptophyta</taxon>
        <taxon>Embryophyta</taxon>
        <taxon>Tracheophyta</taxon>
        <taxon>Spermatophyta</taxon>
        <taxon>Magnoliopsida</taxon>
        <taxon>eudicotyledons</taxon>
        <taxon>Gunneridae</taxon>
        <taxon>Pentapetalae</taxon>
        <taxon>rosids</taxon>
        <taxon>fabids</taxon>
        <taxon>Fagales</taxon>
        <taxon>Fagaceae</taxon>
        <taxon>Quercus</taxon>
    </lineage>
</organism>
<reference evidence="2" key="1">
    <citation type="submission" date="2017-12" db="EMBL/GenBank/DDBJ databases">
        <authorList>
            <person name="Barbosa P."/>
            <person name="Usie A."/>
            <person name="Ramos A.M."/>
        </authorList>
    </citation>
    <scope>NUCLEOTIDE SEQUENCE</scope>
    <source>
        <strain evidence="2">HL8</strain>
        <tissue evidence="2">Leaves</tissue>
    </source>
</reference>
<dbReference type="PANTHER" id="PTHR24096">
    <property type="entry name" value="LONG-CHAIN-FATTY-ACID--COA LIGASE"/>
    <property type="match status" value="1"/>
</dbReference>
<dbReference type="GO" id="GO:0016405">
    <property type="term" value="F:CoA-ligase activity"/>
    <property type="evidence" value="ECO:0007669"/>
    <property type="project" value="TreeGrafter"/>
</dbReference>
<sequence length="94" mass="11081">MSNVECELPNETVTQRDMVVLMYSSGTTRTRCWWRCIQLRRGDMVVSMGKFDLEKVLWVVEKYRVTHLCMVPPMMVELVKQSTVMKKYDLSSLK</sequence>
<accession>A0AAW0LZ85</accession>
<keyword evidence="1 2" id="KW-0436">Ligase</keyword>